<evidence type="ECO:0000259" key="1">
    <source>
        <dbReference type="PROSITE" id="PS51186"/>
    </source>
</evidence>
<dbReference type="PANTHER" id="PTHR42791">
    <property type="entry name" value="GNAT FAMILY ACETYLTRANSFERASE"/>
    <property type="match status" value="1"/>
</dbReference>
<dbReference type="Gene3D" id="3.40.630.30">
    <property type="match status" value="1"/>
</dbReference>
<dbReference type="SUPFAM" id="SSF55729">
    <property type="entry name" value="Acyl-CoA N-acyltransferases (Nat)"/>
    <property type="match status" value="1"/>
</dbReference>
<dbReference type="Pfam" id="PF13508">
    <property type="entry name" value="Acetyltransf_7"/>
    <property type="match status" value="1"/>
</dbReference>
<dbReference type="PROSITE" id="PS51186">
    <property type="entry name" value="GNAT"/>
    <property type="match status" value="1"/>
</dbReference>
<dbReference type="InterPro" id="IPR016181">
    <property type="entry name" value="Acyl_CoA_acyltransferase"/>
</dbReference>
<organism evidence="2 3">
    <name type="scientific">Aspergillus cavernicola</name>
    <dbReference type="NCBI Taxonomy" id="176166"/>
    <lineage>
        <taxon>Eukaryota</taxon>
        <taxon>Fungi</taxon>
        <taxon>Dikarya</taxon>
        <taxon>Ascomycota</taxon>
        <taxon>Pezizomycotina</taxon>
        <taxon>Eurotiomycetes</taxon>
        <taxon>Eurotiomycetidae</taxon>
        <taxon>Eurotiales</taxon>
        <taxon>Aspergillaceae</taxon>
        <taxon>Aspergillus</taxon>
        <taxon>Aspergillus subgen. Nidulantes</taxon>
    </lineage>
</organism>
<protein>
    <submittedName>
        <fullName evidence="2">Acyl-CoA N-acyltransferase</fullName>
    </submittedName>
</protein>
<dbReference type="InterPro" id="IPR000182">
    <property type="entry name" value="GNAT_dom"/>
</dbReference>
<name>A0ABR4IYQ3_9EURO</name>
<comment type="caution">
    <text evidence="2">The sequence shown here is derived from an EMBL/GenBank/DDBJ whole genome shotgun (WGS) entry which is preliminary data.</text>
</comment>
<gene>
    <name evidence="2" type="ORF">BDW59DRAFT_169195</name>
</gene>
<dbReference type="InterPro" id="IPR052523">
    <property type="entry name" value="Trichothecene_AcTrans"/>
</dbReference>
<dbReference type="EMBL" id="JBFXLS010000005">
    <property type="protein sequence ID" value="KAL2832912.1"/>
    <property type="molecule type" value="Genomic_DNA"/>
</dbReference>
<reference evidence="2 3" key="1">
    <citation type="submission" date="2024-07" db="EMBL/GenBank/DDBJ databases">
        <title>Section-level genome sequencing and comparative genomics of Aspergillus sections Usti and Cavernicolus.</title>
        <authorList>
            <consortium name="Lawrence Berkeley National Laboratory"/>
            <person name="Nybo J.L."/>
            <person name="Vesth T.C."/>
            <person name="Theobald S."/>
            <person name="Frisvad J.C."/>
            <person name="Larsen T.O."/>
            <person name="Kjaerboelling I."/>
            <person name="Rothschild-Mancinelli K."/>
            <person name="Lyhne E.K."/>
            <person name="Kogle M.E."/>
            <person name="Barry K."/>
            <person name="Clum A."/>
            <person name="Na H."/>
            <person name="Ledsgaard L."/>
            <person name="Lin J."/>
            <person name="Lipzen A."/>
            <person name="Kuo A."/>
            <person name="Riley R."/>
            <person name="Mondo S."/>
            <person name="LaButti K."/>
            <person name="Haridas S."/>
            <person name="Pangalinan J."/>
            <person name="Salamov A.A."/>
            <person name="Simmons B.A."/>
            <person name="Magnuson J.K."/>
            <person name="Chen J."/>
            <person name="Drula E."/>
            <person name="Henrissat B."/>
            <person name="Wiebenga A."/>
            <person name="Lubbers R.J."/>
            <person name="Gomes A.C."/>
            <person name="Makela M.R."/>
            <person name="Stajich J."/>
            <person name="Grigoriev I.V."/>
            <person name="Mortensen U.H."/>
            <person name="De vries R.P."/>
            <person name="Baker S.E."/>
            <person name="Andersen M.R."/>
        </authorList>
    </citation>
    <scope>NUCLEOTIDE SEQUENCE [LARGE SCALE GENOMIC DNA]</scope>
    <source>
        <strain evidence="2 3">CBS 600.67</strain>
    </source>
</reference>
<sequence length="172" mass="19272">MALSISPVTTEDVDLLVRKVEYPTHQSSPLHRLMKEILYKACGEDQVPVGLIGWTWQGGKMVENRNSWCPPSLDVIAWRGASKRLREERQKVLQRVTFMAVDPDHQGQGVGSLLMEMFCHYVSSHGLDAFVLSSPAGVRLYSKFGFRTVGVVETKQGSFTSMLRAADYGPRE</sequence>
<evidence type="ECO:0000313" key="2">
    <source>
        <dbReference type="EMBL" id="KAL2832912.1"/>
    </source>
</evidence>
<accession>A0ABR4IYQ3</accession>
<keyword evidence="3" id="KW-1185">Reference proteome</keyword>
<dbReference type="Proteomes" id="UP001610335">
    <property type="component" value="Unassembled WGS sequence"/>
</dbReference>
<feature type="domain" description="N-acetyltransferase" evidence="1">
    <location>
        <begin position="3"/>
        <end position="167"/>
    </location>
</feature>
<proteinExistence type="predicted"/>
<dbReference type="PANTHER" id="PTHR42791:SF1">
    <property type="entry name" value="N-ACETYLTRANSFERASE DOMAIN-CONTAINING PROTEIN"/>
    <property type="match status" value="1"/>
</dbReference>
<evidence type="ECO:0000313" key="3">
    <source>
        <dbReference type="Proteomes" id="UP001610335"/>
    </source>
</evidence>
<dbReference type="CDD" id="cd04301">
    <property type="entry name" value="NAT_SF"/>
    <property type="match status" value="1"/>
</dbReference>